<dbReference type="EMBL" id="BARS01058778">
    <property type="protein sequence ID" value="GAG41935.1"/>
    <property type="molecule type" value="Genomic_DNA"/>
</dbReference>
<accession>X0XFP6</accession>
<proteinExistence type="predicted"/>
<gene>
    <name evidence="9" type="ORF">S01H1_85527</name>
</gene>
<dbReference type="InterPro" id="IPR011060">
    <property type="entry name" value="RibuloseP-bd_barrel"/>
</dbReference>
<evidence type="ECO:0000256" key="1">
    <source>
        <dbReference type="ARBA" id="ARBA00001633"/>
    </source>
</evidence>
<keyword evidence="5" id="KW-0822">Tryptophan biosynthesis</keyword>
<dbReference type="SUPFAM" id="SSF51366">
    <property type="entry name" value="Ribulose-phoshate binding barrel"/>
    <property type="match status" value="1"/>
</dbReference>
<dbReference type="GO" id="GO:0004425">
    <property type="term" value="F:indole-3-glycerol-phosphate synthase activity"/>
    <property type="evidence" value="ECO:0007669"/>
    <property type="project" value="UniProtKB-EC"/>
</dbReference>
<dbReference type="InterPro" id="IPR013785">
    <property type="entry name" value="Aldolase_TIM"/>
</dbReference>
<dbReference type="UniPathway" id="UPA00035">
    <property type="reaction ID" value="UER00043"/>
</dbReference>
<evidence type="ECO:0000313" key="9">
    <source>
        <dbReference type="EMBL" id="GAG41935.1"/>
    </source>
</evidence>
<keyword evidence="7" id="KW-0456">Lyase</keyword>
<comment type="catalytic activity">
    <reaction evidence="1">
        <text>1-(2-carboxyphenylamino)-1-deoxy-D-ribulose 5-phosphate + H(+) = (1S,2R)-1-C-(indol-3-yl)glycerol 3-phosphate + CO2 + H2O</text>
        <dbReference type="Rhea" id="RHEA:23476"/>
        <dbReference type="ChEBI" id="CHEBI:15377"/>
        <dbReference type="ChEBI" id="CHEBI:15378"/>
        <dbReference type="ChEBI" id="CHEBI:16526"/>
        <dbReference type="ChEBI" id="CHEBI:58613"/>
        <dbReference type="ChEBI" id="CHEBI:58866"/>
        <dbReference type="EC" id="4.1.1.48"/>
    </reaction>
</comment>
<dbReference type="EC" id="4.1.1.48" evidence="3"/>
<keyword evidence="4" id="KW-0028">Amino-acid biosynthesis</keyword>
<evidence type="ECO:0000259" key="8">
    <source>
        <dbReference type="Pfam" id="PF00218"/>
    </source>
</evidence>
<dbReference type="GO" id="GO:0000162">
    <property type="term" value="P:L-tryptophan biosynthetic process"/>
    <property type="evidence" value="ECO:0007669"/>
    <property type="project" value="UniProtKB-UniPathway"/>
</dbReference>
<evidence type="ECO:0000256" key="4">
    <source>
        <dbReference type="ARBA" id="ARBA00022605"/>
    </source>
</evidence>
<comment type="caution">
    <text evidence="9">The sequence shown here is derived from an EMBL/GenBank/DDBJ whole genome shotgun (WGS) entry which is preliminary data.</text>
</comment>
<name>X0XFP6_9ZZZZ</name>
<evidence type="ECO:0000256" key="3">
    <source>
        <dbReference type="ARBA" id="ARBA00012362"/>
    </source>
</evidence>
<reference evidence="9" key="1">
    <citation type="journal article" date="2014" name="Front. Microbiol.">
        <title>High frequency of phylogenetically diverse reductive dehalogenase-homologous genes in deep subseafloor sedimentary metagenomes.</title>
        <authorList>
            <person name="Kawai M."/>
            <person name="Futagami T."/>
            <person name="Toyoda A."/>
            <person name="Takaki Y."/>
            <person name="Nishi S."/>
            <person name="Hori S."/>
            <person name="Arai W."/>
            <person name="Tsubouchi T."/>
            <person name="Morono Y."/>
            <person name="Uchiyama I."/>
            <person name="Ito T."/>
            <person name="Fujiyama A."/>
            <person name="Inagaki F."/>
            <person name="Takami H."/>
        </authorList>
    </citation>
    <scope>NUCLEOTIDE SEQUENCE</scope>
    <source>
        <strain evidence="9">Expedition CK06-06</strain>
    </source>
</reference>
<dbReference type="Pfam" id="PF00218">
    <property type="entry name" value="IGPS"/>
    <property type="match status" value="1"/>
</dbReference>
<evidence type="ECO:0000256" key="5">
    <source>
        <dbReference type="ARBA" id="ARBA00022822"/>
    </source>
</evidence>
<dbReference type="AlphaFoldDB" id="X0XFP6"/>
<evidence type="ECO:0000256" key="2">
    <source>
        <dbReference type="ARBA" id="ARBA00004696"/>
    </source>
</evidence>
<feature type="domain" description="Indole-3-glycerol phosphate synthase" evidence="8">
    <location>
        <begin position="6"/>
        <end position="74"/>
    </location>
</feature>
<keyword evidence="6" id="KW-0057">Aromatic amino acid biosynthesis</keyword>
<dbReference type="InterPro" id="IPR013798">
    <property type="entry name" value="Indole-3-glycerol_P_synth_dom"/>
</dbReference>
<evidence type="ECO:0000256" key="6">
    <source>
        <dbReference type="ARBA" id="ARBA00023141"/>
    </source>
</evidence>
<feature type="non-terminal residue" evidence="9">
    <location>
        <position position="1"/>
    </location>
</feature>
<dbReference type="Gene3D" id="3.20.20.70">
    <property type="entry name" value="Aldolase class I"/>
    <property type="match status" value="1"/>
</dbReference>
<organism evidence="9">
    <name type="scientific">marine sediment metagenome</name>
    <dbReference type="NCBI Taxonomy" id="412755"/>
    <lineage>
        <taxon>unclassified sequences</taxon>
        <taxon>metagenomes</taxon>
        <taxon>ecological metagenomes</taxon>
    </lineage>
</organism>
<evidence type="ECO:0000256" key="7">
    <source>
        <dbReference type="ARBA" id="ARBA00023239"/>
    </source>
</evidence>
<sequence>AEFALNRDLTTFDVSLETTERLAPRVLDAGRILVAESGIQTPADVSRLLTCRCHAILVGEGLLRSGDVAGKLAEFKAARRV</sequence>
<protein>
    <recommendedName>
        <fullName evidence="3">indole-3-glycerol-phosphate synthase</fullName>
        <ecNumber evidence="3">4.1.1.48</ecNumber>
    </recommendedName>
</protein>
<comment type="pathway">
    <text evidence="2">Amino-acid biosynthesis; L-tryptophan biosynthesis; L-tryptophan from chorismate: step 4/5.</text>
</comment>